<protein>
    <submittedName>
        <fullName evidence="1">Uncharacterized protein</fullName>
    </submittedName>
</protein>
<dbReference type="EMBL" id="PFSC01000072">
    <property type="protein sequence ID" value="PJC32699.1"/>
    <property type="molecule type" value="Genomic_DNA"/>
</dbReference>
<reference evidence="2" key="1">
    <citation type="submission" date="2017-09" db="EMBL/GenBank/DDBJ databases">
        <title>Depth-based differentiation of microbial function through sediment-hosted aquifers and enrichment of novel symbionts in the deep terrestrial subsurface.</title>
        <authorList>
            <person name="Probst A.J."/>
            <person name="Ladd B."/>
            <person name="Jarett J.K."/>
            <person name="Geller-Mcgrath D.E."/>
            <person name="Sieber C.M.K."/>
            <person name="Emerson J.B."/>
            <person name="Anantharaman K."/>
            <person name="Thomas B.C."/>
            <person name="Malmstrom R."/>
            <person name="Stieglmeier M."/>
            <person name="Klingl A."/>
            <person name="Woyke T."/>
            <person name="Ryan C.M."/>
            <person name="Banfield J.F."/>
        </authorList>
    </citation>
    <scope>NUCLEOTIDE SEQUENCE [LARGE SCALE GENOMIC DNA]</scope>
</reference>
<comment type="caution">
    <text evidence="1">The sequence shown here is derived from an EMBL/GenBank/DDBJ whole genome shotgun (WGS) entry which is preliminary data.</text>
</comment>
<dbReference type="AlphaFoldDB" id="A0A2M8F085"/>
<evidence type="ECO:0000313" key="2">
    <source>
        <dbReference type="Proteomes" id="UP000231383"/>
    </source>
</evidence>
<proteinExistence type="predicted"/>
<name>A0A2M8F085_9BACT</name>
<sequence length="85" mass="9812">MPDTIHFSATEARKNFFEILRLAQKGNIVTIEKKNENMTFELQQTKKPRKDIAKLATEMGKIGLKVVSLDKMQHTLEESHTIELE</sequence>
<gene>
    <name evidence="1" type="ORF">CO051_02740</name>
</gene>
<accession>A0A2M8F085</accession>
<dbReference type="Proteomes" id="UP000231383">
    <property type="component" value="Unassembled WGS sequence"/>
</dbReference>
<organism evidence="1 2">
    <name type="scientific">Candidatus Roizmanbacteria bacterium CG_4_9_14_0_2_um_filter_39_13</name>
    <dbReference type="NCBI Taxonomy" id="1974839"/>
    <lineage>
        <taxon>Bacteria</taxon>
        <taxon>Candidatus Roizmaniibacteriota</taxon>
    </lineage>
</organism>
<evidence type="ECO:0000313" key="1">
    <source>
        <dbReference type="EMBL" id="PJC32699.1"/>
    </source>
</evidence>